<dbReference type="InterPro" id="IPR023753">
    <property type="entry name" value="FAD/NAD-binding_dom"/>
</dbReference>
<comment type="caution">
    <text evidence="6">The sequence shown here is derived from an EMBL/GenBank/DDBJ whole genome shotgun (WGS) entry which is preliminary data.</text>
</comment>
<sequence length="558" mass="59453">MAQAADTARTVILTVDDDPGVSRAVARDLRRRYGASYRIVRAESGESALDALRELKLRGDPVAVILADYRMPQMNGIEFLEQALDVYPGARRVLLTAYADTNAAIDAINVVDLDHYLLKPWDPPEEKLYPVLDDLLEAWRSSDHRPVPATKVVGHRWSARSSDVREFLARNQVPYRWYSSDEPEGQRLLAAAGHEGQRLPLVITADGTPLVAPDAPELAAKVGLATTPTADFYDLVVIGGGPAGLGAAVYGASEGLRTVLVERSATGGQAGQSSRIENYLGFPDGVSGGQLTERARRQAAKFGAEILTAREVTALEANGAARVVRFSDGSAVAAHSVILATGVSYRQLTAPGCVDLTGCGVFYGSALTEAASCQGHDVYIVGGANSAGQAAMYLARGAKSVTLLVRGESLAASMSYYLIQQIEESSNISVRASTVVEAAHGVGHLEQLTLRDVTTGETELVDAQWMFVFIGAAPLTDWLDGTVLRDERGFILAGPDLTPDGRPPGGWELDRPPYHLETSIPGVFVAGDARAESAKRVASAVGEGAMAVMLVHRYLEQS</sequence>
<proteinExistence type="predicted"/>
<dbReference type="PROSITE" id="PS50110">
    <property type="entry name" value="RESPONSE_REGULATORY"/>
    <property type="match status" value="1"/>
</dbReference>
<dbReference type="InterPro" id="IPR050097">
    <property type="entry name" value="Ferredoxin-NADP_redctase_2"/>
</dbReference>
<dbReference type="Gene3D" id="3.40.50.2300">
    <property type="match status" value="1"/>
</dbReference>
<dbReference type="PRINTS" id="PR00368">
    <property type="entry name" value="FADPNR"/>
</dbReference>
<dbReference type="GO" id="GO:0004791">
    <property type="term" value="F:thioredoxin-disulfide reductase (NADPH) activity"/>
    <property type="evidence" value="ECO:0007669"/>
    <property type="project" value="UniProtKB-EC"/>
</dbReference>
<dbReference type="Proteomes" id="UP000646776">
    <property type="component" value="Unassembled WGS sequence"/>
</dbReference>
<dbReference type="InterPro" id="IPR011006">
    <property type="entry name" value="CheY-like_superfamily"/>
</dbReference>
<evidence type="ECO:0000256" key="2">
    <source>
        <dbReference type="ARBA" id="ARBA00023002"/>
    </source>
</evidence>
<evidence type="ECO:0000313" key="6">
    <source>
        <dbReference type="EMBL" id="GGT50407.1"/>
    </source>
</evidence>
<dbReference type="Pfam" id="PF07992">
    <property type="entry name" value="Pyr_redox_2"/>
    <property type="match status" value="1"/>
</dbReference>
<feature type="domain" description="Response regulatory" evidence="5">
    <location>
        <begin position="11"/>
        <end position="134"/>
    </location>
</feature>
<name>A0A918LU66_9ACTN</name>
<evidence type="ECO:0000259" key="5">
    <source>
        <dbReference type="PROSITE" id="PS50110"/>
    </source>
</evidence>
<dbReference type="RefSeq" id="WP_189711669.1">
    <property type="nucleotide sequence ID" value="NZ_BMSA01000007.1"/>
</dbReference>
<feature type="modified residue" description="4-aspartylphosphate" evidence="4">
    <location>
        <position position="68"/>
    </location>
</feature>
<gene>
    <name evidence="6" type="ORF">GCM10010226_29350</name>
</gene>
<keyword evidence="4" id="KW-0597">Phosphoprotein</keyword>
<evidence type="ECO:0000256" key="4">
    <source>
        <dbReference type="PROSITE-ProRule" id="PRU00169"/>
    </source>
</evidence>
<organism evidence="6 7">
    <name type="scientific">Streptomyces phaeofaciens</name>
    <dbReference type="NCBI Taxonomy" id="68254"/>
    <lineage>
        <taxon>Bacteria</taxon>
        <taxon>Bacillati</taxon>
        <taxon>Actinomycetota</taxon>
        <taxon>Actinomycetes</taxon>
        <taxon>Kitasatosporales</taxon>
        <taxon>Streptomycetaceae</taxon>
        <taxon>Streptomyces</taxon>
    </lineage>
</organism>
<keyword evidence="7" id="KW-1185">Reference proteome</keyword>
<dbReference type="SMART" id="SM00448">
    <property type="entry name" value="REC"/>
    <property type="match status" value="1"/>
</dbReference>
<dbReference type="EMBL" id="BMSA01000007">
    <property type="protein sequence ID" value="GGT50407.1"/>
    <property type="molecule type" value="Genomic_DNA"/>
</dbReference>
<protein>
    <submittedName>
        <fullName evidence="6">Fused response regulator/thioredoxin-disulfide reductase</fullName>
    </submittedName>
</protein>
<dbReference type="Pfam" id="PF00072">
    <property type="entry name" value="Response_reg"/>
    <property type="match status" value="1"/>
</dbReference>
<reference evidence="6" key="1">
    <citation type="journal article" date="2014" name="Int. J. Syst. Evol. Microbiol.">
        <title>Complete genome sequence of Corynebacterium casei LMG S-19264T (=DSM 44701T), isolated from a smear-ripened cheese.</title>
        <authorList>
            <consortium name="US DOE Joint Genome Institute (JGI-PGF)"/>
            <person name="Walter F."/>
            <person name="Albersmeier A."/>
            <person name="Kalinowski J."/>
            <person name="Ruckert C."/>
        </authorList>
    </citation>
    <scope>NUCLEOTIDE SEQUENCE</scope>
    <source>
        <strain evidence="6">JCM 4125</strain>
    </source>
</reference>
<comment type="catalytic activity">
    <reaction evidence="3">
        <text>[thioredoxin]-dithiol + NADP(+) = [thioredoxin]-disulfide + NADPH + H(+)</text>
        <dbReference type="Rhea" id="RHEA:20345"/>
        <dbReference type="Rhea" id="RHEA-COMP:10698"/>
        <dbReference type="Rhea" id="RHEA-COMP:10700"/>
        <dbReference type="ChEBI" id="CHEBI:15378"/>
        <dbReference type="ChEBI" id="CHEBI:29950"/>
        <dbReference type="ChEBI" id="CHEBI:50058"/>
        <dbReference type="ChEBI" id="CHEBI:57783"/>
        <dbReference type="ChEBI" id="CHEBI:58349"/>
        <dbReference type="EC" id="1.8.1.9"/>
    </reaction>
</comment>
<dbReference type="InterPro" id="IPR001789">
    <property type="entry name" value="Sig_transdc_resp-reg_receiver"/>
</dbReference>
<keyword evidence="1" id="KW-0285">Flavoprotein</keyword>
<dbReference type="AlphaFoldDB" id="A0A918LU66"/>
<dbReference type="Gene3D" id="3.50.50.60">
    <property type="entry name" value="FAD/NAD(P)-binding domain"/>
    <property type="match status" value="2"/>
</dbReference>
<evidence type="ECO:0000256" key="1">
    <source>
        <dbReference type="ARBA" id="ARBA00022630"/>
    </source>
</evidence>
<dbReference type="SUPFAM" id="SSF51905">
    <property type="entry name" value="FAD/NAD(P)-binding domain"/>
    <property type="match status" value="1"/>
</dbReference>
<evidence type="ECO:0000256" key="3">
    <source>
        <dbReference type="ARBA" id="ARBA00048132"/>
    </source>
</evidence>
<dbReference type="GO" id="GO:0000160">
    <property type="term" value="P:phosphorelay signal transduction system"/>
    <property type="evidence" value="ECO:0007669"/>
    <property type="project" value="InterPro"/>
</dbReference>
<evidence type="ECO:0000313" key="7">
    <source>
        <dbReference type="Proteomes" id="UP000646776"/>
    </source>
</evidence>
<reference evidence="6" key="2">
    <citation type="submission" date="2020-09" db="EMBL/GenBank/DDBJ databases">
        <authorList>
            <person name="Sun Q."/>
            <person name="Ohkuma M."/>
        </authorList>
    </citation>
    <scope>NUCLEOTIDE SEQUENCE</scope>
    <source>
        <strain evidence="6">JCM 4125</strain>
    </source>
</reference>
<keyword evidence="2" id="KW-0560">Oxidoreductase</keyword>
<dbReference type="PANTHER" id="PTHR48105">
    <property type="entry name" value="THIOREDOXIN REDUCTASE 1-RELATED-RELATED"/>
    <property type="match status" value="1"/>
</dbReference>
<dbReference type="SUPFAM" id="SSF52172">
    <property type="entry name" value="CheY-like"/>
    <property type="match status" value="1"/>
</dbReference>
<dbReference type="PRINTS" id="PR00469">
    <property type="entry name" value="PNDRDTASEII"/>
</dbReference>
<dbReference type="InterPro" id="IPR036188">
    <property type="entry name" value="FAD/NAD-bd_sf"/>
</dbReference>
<accession>A0A918LU66</accession>